<dbReference type="InterPro" id="IPR003754">
    <property type="entry name" value="4pyrrol_synth_uPrphyn_synth"/>
</dbReference>
<keyword evidence="3" id="KW-1185">Reference proteome</keyword>
<organism evidence="2 3">
    <name type="scientific">Paracoccus chinensis</name>
    <dbReference type="NCBI Taxonomy" id="525640"/>
    <lineage>
        <taxon>Bacteria</taxon>
        <taxon>Pseudomonadati</taxon>
        <taxon>Pseudomonadota</taxon>
        <taxon>Alphaproteobacteria</taxon>
        <taxon>Rhodobacterales</taxon>
        <taxon>Paracoccaceae</taxon>
        <taxon>Paracoccus</taxon>
    </lineage>
</organism>
<dbReference type="AlphaFoldDB" id="A0A1G9I2V9"/>
<dbReference type="Pfam" id="PF02602">
    <property type="entry name" value="HEM4"/>
    <property type="match status" value="1"/>
</dbReference>
<evidence type="ECO:0000313" key="3">
    <source>
        <dbReference type="Proteomes" id="UP000199555"/>
    </source>
</evidence>
<name>A0A1G9I2V9_9RHOB</name>
<sequence>MREPAPLPPAVLITRPEPAGRRFAAQIAGLGLRCVVAPLQRIVPVPHDAQALDRAKGLVFTSENAVPFAGPGAGRPAFCVGPRTAERARAAGFDVTEGPGDAAGLMPMLQDLGPGWVHPHGAHLAARLPMPGVVVYDQQALPLPPEGAALLQGAAPVILPLFSPRSAKLAAEAARDATAPLWIVPISPAAEAAWAGAWMRGPLRSEVADKPDAEGIVHAIHRLLDAERAPLGAG</sequence>
<dbReference type="OrthoDB" id="7204250at2"/>
<feature type="domain" description="Tetrapyrrole biosynthesis uroporphyrinogen III synthase" evidence="1">
    <location>
        <begin position="22"/>
        <end position="201"/>
    </location>
</feature>
<evidence type="ECO:0000259" key="1">
    <source>
        <dbReference type="Pfam" id="PF02602"/>
    </source>
</evidence>
<dbReference type="RefSeq" id="WP_090755075.1">
    <property type="nucleotide sequence ID" value="NZ_FNGE01000007.1"/>
</dbReference>
<dbReference type="Proteomes" id="UP000199555">
    <property type="component" value="Unassembled WGS sequence"/>
</dbReference>
<proteinExistence type="predicted"/>
<dbReference type="GO" id="GO:0033014">
    <property type="term" value="P:tetrapyrrole biosynthetic process"/>
    <property type="evidence" value="ECO:0007669"/>
    <property type="project" value="InterPro"/>
</dbReference>
<dbReference type="STRING" id="525640.SAMN04487971_107114"/>
<dbReference type="GO" id="GO:0004852">
    <property type="term" value="F:uroporphyrinogen-III synthase activity"/>
    <property type="evidence" value="ECO:0007669"/>
    <property type="project" value="InterPro"/>
</dbReference>
<reference evidence="3" key="1">
    <citation type="submission" date="2016-10" db="EMBL/GenBank/DDBJ databases">
        <authorList>
            <person name="Varghese N."/>
            <person name="Submissions S."/>
        </authorList>
    </citation>
    <scope>NUCLEOTIDE SEQUENCE [LARGE SCALE GENOMIC DNA]</scope>
    <source>
        <strain evidence="3">CGMCC 1.7655</strain>
    </source>
</reference>
<accession>A0A1G9I2V9</accession>
<gene>
    <name evidence="2" type="ORF">SAMN04487971_107114</name>
</gene>
<evidence type="ECO:0000313" key="2">
    <source>
        <dbReference type="EMBL" id="SDL19244.1"/>
    </source>
</evidence>
<dbReference type="CDD" id="cd06578">
    <property type="entry name" value="HemD"/>
    <property type="match status" value="1"/>
</dbReference>
<dbReference type="InterPro" id="IPR036108">
    <property type="entry name" value="4pyrrol_syn_uPrphyn_synt_sf"/>
</dbReference>
<dbReference type="SUPFAM" id="SSF69618">
    <property type="entry name" value="HemD-like"/>
    <property type="match status" value="1"/>
</dbReference>
<dbReference type="EMBL" id="FNGE01000007">
    <property type="protein sequence ID" value="SDL19244.1"/>
    <property type="molecule type" value="Genomic_DNA"/>
</dbReference>
<protein>
    <submittedName>
        <fullName evidence="2">Uroporphyrinogen-III synthase</fullName>
    </submittedName>
</protein>
<dbReference type="Gene3D" id="3.40.50.10090">
    <property type="match status" value="1"/>
</dbReference>